<dbReference type="Proteomes" id="UP000694415">
    <property type="component" value="Unplaced"/>
</dbReference>
<feature type="region of interest" description="Disordered" evidence="1">
    <location>
        <begin position="1"/>
        <end position="28"/>
    </location>
</feature>
<dbReference type="Ensembl" id="ENSMSIT00000009292.1">
    <property type="protein sequence ID" value="ENSMSIP00000007286.1"/>
    <property type="gene ID" value="ENSMSIG00000006514.1"/>
</dbReference>
<organism evidence="3 4">
    <name type="scientific">Mus spicilegus</name>
    <name type="common">Mound-building mouse</name>
    <dbReference type="NCBI Taxonomy" id="10103"/>
    <lineage>
        <taxon>Eukaryota</taxon>
        <taxon>Metazoa</taxon>
        <taxon>Chordata</taxon>
        <taxon>Craniata</taxon>
        <taxon>Vertebrata</taxon>
        <taxon>Euteleostomi</taxon>
        <taxon>Mammalia</taxon>
        <taxon>Eutheria</taxon>
        <taxon>Euarchontoglires</taxon>
        <taxon>Glires</taxon>
        <taxon>Rodentia</taxon>
        <taxon>Myomorpha</taxon>
        <taxon>Muroidea</taxon>
        <taxon>Muridae</taxon>
        <taxon>Murinae</taxon>
        <taxon>Mus</taxon>
        <taxon>Mus</taxon>
    </lineage>
</organism>
<proteinExistence type="predicted"/>
<keyword evidence="2" id="KW-1133">Transmembrane helix</keyword>
<keyword evidence="4" id="KW-1185">Reference proteome</keyword>
<feature type="transmembrane region" description="Helical" evidence="2">
    <location>
        <begin position="190"/>
        <end position="216"/>
    </location>
</feature>
<sequence length="314" mass="35921">MRGTRIPRQRPPVTAAARSDVTHESAHVEADAVVKMSLPSPRDGRTDSTRHGRAAAVKTFTRRGQDVCAKDPRPAGRTDARHQVGHAAPTTDTHGRPQGLRDPGGHRDIQVWLGPKTPPGGRRTSLRRHGSSGRLGDFFSNHFIFLISESFCWSRALGRRPVPTGRHGDITLCFQVSFLAWEVYANLPTLLFFIFILFILFILLFIFILFYFIIFLFLQTGFLFIVLAMVFSLIILIFIFNFIFIFWRKWLETLSTVVRHLGLVVRDSLRGATLWPRTVTATLQLLFFFVFFAFFKSFFLLFLKGVYLFYVSTL</sequence>
<feature type="compositionally biased region" description="Basic and acidic residues" evidence="1">
    <location>
        <begin position="63"/>
        <end position="82"/>
    </location>
</feature>
<keyword evidence="2" id="KW-0472">Membrane</keyword>
<feature type="region of interest" description="Disordered" evidence="1">
    <location>
        <begin position="63"/>
        <end position="127"/>
    </location>
</feature>
<evidence type="ECO:0000256" key="2">
    <source>
        <dbReference type="SAM" id="Phobius"/>
    </source>
</evidence>
<evidence type="ECO:0000313" key="4">
    <source>
        <dbReference type="Proteomes" id="UP000694415"/>
    </source>
</evidence>
<name>A0A8C6GJY2_MUSSI</name>
<reference evidence="3" key="2">
    <citation type="submission" date="2025-09" db="UniProtKB">
        <authorList>
            <consortium name="Ensembl"/>
        </authorList>
    </citation>
    <scope>IDENTIFICATION</scope>
</reference>
<feature type="transmembrane region" description="Helical" evidence="2">
    <location>
        <begin position="285"/>
        <end position="310"/>
    </location>
</feature>
<feature type="transmembrane region" description="Helical" evidence="2">
    <location>
        <begin position="222"/>
        <end position="247"/>
    </location>
</feature>
<evidence type="ECO:0000256" key="1">
    <source>
        <dbReference type="SAM" id="MobiDB-lite"/>
    </source>
</evidence>
<evidence type="ECO:0000313" key="3">
    <source>
        <dbReference type="Ensembl" id="ENSMSIP00000007286.1"/>
    </source>
</evidence>
<reference evidence="3" key="1">
    <citation type="submission" date="2025-08" db="UniProtKB">
        <authorList>
            <consortium name="Ensembl"/>
        </authorList>
    </citation>
    <scope>IDENTIFICATION</scope>
</reference>
<dbReference type="AlphaFoldDB" id="A0A8C6GJY2"/>
<accession>A0A8C6GJY2</accession>
<protein>
    <submittedName>
        <fullName evidence="3">Uncharacterized protein</fullName>
    </submittedName>
</protein>
<keyword evidence="2" id="KW-0812">Transmembrane</keyword>